<sequence>MDGCKERAVNYVMERKCKKGGFCFYRLEEPNASDTYYALSILYLLSTNFKDENTLAYLRSLQNNHGSYQSVYSAFYSIKSLLLLNEELKCDPTPYITRNLRIYSVDNLPEENTSIFEPMYYLIDLCFALKIGQYDNFKNDITDFVLNFQKDDRGFGYTRSTLIETSQALVILNLLNYPINILKTEHFIKKCENPIYGFVNVPDTSPSFIEHIYAGAIASNIISYKPCYINQCIEIIRKCQNNNGGFSRAADGGISTLENTYYAIRSLKLLSALKI</sequence>
<evidence type="ECO:0000256" key="8">
    <source>
        <dbReference type="ARBA" id="ARBA00030816"/>
    </source>
</evidence>
<dbReference type="AlphaFoldDB" id="A0A062V0S3"/>
<dbReference type="PIRSF" id="PIRSF016175">
    <property type="entry name" value="UCP016175"/>
    <property type="match status" value="1"/>
</dbReference>
<feature type="domain" description="Prenyltransferase alpha-alpha toroid" evidence="10">
    <location>
        <begin position="95"/>
        <end position="272"/>
    </location>
</feature>
<dbReference type="CDD" id="cd00688">
    <property type="entry name" value="ISOPREN_C2_like"/>
    <property type="match status" value="1"/>
</dbReference>
<evidence type="ECO:0000256" key="9">
    <source>
        <dbReference type="ARBA" id="ARBA00032766"/>
    </source>
</evidence>
<dbReference type="EMBL" id="JMIY01000007">
    <property type="protein sequence ID" value="KCZ70942.1"/>
    <property type="molecule type" value="Genomic_DNA"/>
</dbReference>
<evidence type="ECO:0000256" key="1">
    <source>
        <dbReference type="ARBA" id="ARBA00001947"/>
    </source>
</evidence>
<keyword evidence="6" id="KW-0677">Repeat</keyword>
<dbReference type="Pfam" id="PF00432">
    <property type="entry name" value="Prenyltrans"/>
    <property type="match status" value="2"/>
</dbReference>
<dbReference type="InterPro" id="IPR045089">
    <property type="entry name" value="PGGT1B-like"/>
</dbReference>
<evidence type="ECO:0000256" key="6">
    <source>
        <dbReference type="ARBA" id="ARBA00022737"/>
    </source>
</evidence>
<protein>
    <recommendedName>
        <fullName evidence="8">Geranylgeranyl transferase type II subunit beta</fullName>
    </recommendedName>
    <alternativeName>
        <fullName evidence="9">Type II protein geranyl-geranyltransferase subunit beta</fullName>
    </alternativeName>
</protein>
<dbReference type="SUPFAM" id="SSF48239">
    <property type="entry name" value="Terpenoid cyclases/Protein prenyltransferases"/>
    <property type="match status" value="1"/>
</dbReference>
<comment type="cofactor">
    <cofactor evidence="1">
        <name>Zn(2+)</name>
        <dbReference type="ChEBI" id="CHEBI:29105"/>
    </cofactor>
</comment>
<dbReference type="Gene3D" id="1.50.10.20">
    <property type="match status" value="2"/>
</dbReference>
<dbReference type="Proteomes" id="UP000027153">
    <property type="component" value="Unassembled WGS sequence"/>
</dbReference>
<evidence type="ECO:0000256" key="5">
    <source>
        <dbReference type="ARBA" id="ARBA00022723"/>
    </source>
</evidence>
<comment type="caution">
    <text evidence="11">The sequence shown here is derived from an EMBL/GenBank/DDBJ whole genome shotgun (WGS) entry which is preliminary data.</text>
</comment>
<feature type="domain" description="Prenyltransferase alpha-alpha toroid" evidence="10">
    <location>
        <begin position="5"/>
        <end position="71"/>
    </location>
</feature>
<dbReference type="InterPro" id="IPR001330">
    <property type="entry name" value="Prenyltrans"/>
</dbReference>
<dbReference type="GO" id="GO:0046872">
    <property type="term" value="F:metal ion binding"/>
    <property type="evidence" value="ECO:0007669"/>
    <property type="project" value="UniProtKB-KW"/>
</dbReference>
<dbReference type="InterPro" id="IPR008930">
    <property type="entry name" value="Terpenoid_cyclase/PrenylTrfase"/>
</dbReference>
<name>A0A062V0S3_9EURY</name>
<dbReference type="PANTHER" id="PTHR11774:SF11">
    <property type="entry name" value="GERANYLGERANYL TRANSFERASE TYPE-2 SUBUNIT BETA"/>
    <property type="match status" value="1"/>
</dbReference>
<evidence type="ECO:0000256" key="2">
    <source>
        <dbReference type="ARBA" id="ARBA00010497"/>
    </source>
</evidence>
<dbReference type="OrthoDB" id="84819at2157"/>
<keyword evidence="12" id="KW-1185">Reference proteome</keyword>
<evidence type="ECO:0000256" key="4">
    <source>
        <dbReference type="ARBA" id="ARBA00022679"/>
    </source>
</evidence>
<evidence type="ECO:0000259" key="10">
    <source>
        <dbReference type="Pfam" id="PF00432"/>
    </source>
</evidence>
<evidence type="ECO:0000313" key="12">
    <source>
        <dbReference type="Proteomes" id="UP000027153"/>
    </source>
</evidence>
<keyword evidence="5" id="KW-0479">Metal-binding</keyword>
<dbReference type="RefSeq" id="WP_048092980.1">
    <property type="nucleotide sequence ID" value="NZ_JMIY01000007.1"/>
</dbReference>
<organism evidence="11 12">
    <name type="scientific">Candidatus Methanoperedens nitratireducens</name>
    <dbReference type="NCBI Taxonomy" id="1392998"/>
    <lineage>
        <taxon>Archaea</taxon>
        <taxon>Methanobacteriati</taxon>
        <taxon>Methanobacteriota</taxon>
        <taxon>Stenosarchaea group</taxon>
        <taxon>Methanomicrobia</taxon>
        <taxon>Methanosarcinales</taxon>
        <taxon>ANME-2 cluster</taxon>
        <taxon>Candidatus Methanoperedentaceae</taxon>
        <taxon>Candidatus Methanoperedens</taxon>
    </lineage>
</organism>
<keyword evidence="4" id="KW-0808">Transferase</keyword>
<reference evidence="11 12" key="1">
    <citation type="journal article" date="2013" name="Nature">
        <title>Anaerobic oxidation of methane coupled to nitrate reduction in a novel archaeal lineage.</title>
        <authorList>
            <person name="Haroon M.F."/>
            <person name="Hu S."/>
            <person name="Shi Y."/>
            <person name="Imelfort M."/>
            <person name="Keller J."/>
            <person name="Hugenholtz P."/>
            <person name="Yuan Z."/>
            <person name="Tyson G.W."/>
        </authorList>
    </citation>
    <scope>NUCLEOTIDE SEQUENCE [LARGE SCALE GENOMIC DNA]</scope>
    <source>
        <strain evidence="11 12">ANME-2d</strain>
    </source>
</reference>
<evidence type="ECO:0000313" key="11">
    <source>
        <dbReference type="EMBL" id="KCZ70942.1"/>
    </source>
</evidence>
<keyword evidence="7" id="KW-0862">Zinc</keyword>
<evidence type="ECO:0000256" key="3">
    <source>
        <dbReference type="ARBA" id="ARBA00022602"/>
    </source>
</evidence>
<accession>A0A062V0S3</accession>
<gene>
    <name evidence="11" type="ORF">ANME2D_02971</name>
</gene>
<proteinExistence type="inferred from homology"/>
<keyword evidence="3" id="KW-0637">Prenyltransferase</keyword>
<dbReference type="GO" id="GO:0008318">
    <property type="term" value="F:protein prenyltransferase activity"/>
    <property type="evidence" value="ECO:0007669"/>
    <property type="project" value="InterPro"/>
</dbReference>
<dbReference type="InterPro" id="IPR016648">
    <property type="entry name" value="UCP016175_prenyltrans-rel"/>
</dbReference>
<comment type="similarity">
    <text evidence="2">Belongs to the protein prenyltransferase subunit beta family.</text>
</comment>
<dbReference type="PANTHER" id="PTHR11774">
    <property type="entry name" value="GERANYLGERANYL TRANSFERASE TYPE BETA SUBUNIT"/>
    <property type="match status" value="1"/>
</dbReference>
<evidence type="ECO:0000256" key="7">
    <source>
        <dbReference type="ARBA" id="ARBA00022833"/>
    </source>
</evidence>